<dbReference type="InterPro" id="IPR000182">
    <property type="entry name" value="GNAT_dom"/>
</dbReference>
<dbReference type="OrthoDB" id="68332at2"/>
<keyword evidence="2" id="KW-0808">Transferase</keyword>
<dbReference type="AlphaFoldDB" id="A0A4Q7PNQ8"/>
<dbReference type="EMBL" id="SGXF01000001">
    <property type="protein sequence ID" value="RZT02609.1"/>
    <property type="molecule type" value="Genomic_DNA"/>
</dbReference>
<dbReference type="Gene3D" id="3.40.630.30">
    <property type="match status" value="1"/>
</dbReference>
<dbReference type="CDD" id="cd05403">
    <property type="entry name" value="NT_KNTase_like"/>
    <property type="match status" value="1"/>
</dbReference>
<dbReference type="InterPro" id="IPR043519">
    <property type="entry name" value="NT_sf"/>
</dbReference>
<dbReference type="PANTHER" id="PTHR43451">
    <property type="entry name" value="ACETYLTRANSFERASE (GNAT) FAMILY PROTEIN"/>
    <property type="match status" value="1"/>
</dbReference>
<dbReference type="Proteomes" id="UP000292927">
    <property type="component" value="Unassembled WGS sequence"/>
</dbReference>
<dbReference type="CDD" id="cd04301">
    <property type="entry name" value="NAT_SF"/>
    <property type="match status" value="1"/>
</dbReference>
<name>A0A4Q7PNQ8_9FIRM</name>
<dbReference type="RefSeq" id="WP_130433131.1">
    <property type="nucleotide sequence ID" value="NZ_SGXF01000001.1"/>
</dbReference>
<evidence type="ECO:0000313" key="3">
    <source>
        <dbReference type="Proteomes" id="UP000292927"/>
    </source>
</evidence>
<accession>A0A4Q7PNQ8</accession>
<dbReference type="GO" id="GO:0016747">
    <property type="term" value="F:acyltransferase activity, transferring groups other than amino-acyl groups"/>
    <property type="evidence" value="ECO:0007669"/>
    <property type="project" value="InterPro"/>
</dbReference>
<dbReference type="PANTHER" id="PTHR43451:SF1">
    <property type="entry name" value="ACETYLTRANSFERASE"/>
    <property type="match status" value="1"/>
</dbReference>
<dbReference type="InterPro" id="IPR016181">
    <property type="entry name" value="Acyl_CoA_acyltransferase"/>
</dbReference>
<evidence type="ECO:0000313" key="2">
    <source>
        <dbReference type="EMBL" id="RZT02609.1"/>
    </source>
</evidence>
<keyword evidence="2" id="KW-0012">Acyltransferase</keyword>
<dbReference type="InterPro" id="IPR052564">
    <property type="entry name" value="N-acetyltrans/Recomb-assoc"/>
</dbReference>
<comment type="caution">
    <text evidence="2">The sequence shown here is derived from an EMBL/GenBank/DDBJ whole genome shotgun (WGS) entry which is preliminary data.</text>
</comment>
<dbReference type="Pfam" id="PF13673">
    <property type="entry name" value="Acetyltransf_10"/>
    <property type="match status" value="1"/>
</dbReference>
<evidence type="ECO:0000259" key="1">
    <source>
        <dbReference type="PROSITE" id="PS51186"/>
    </source>
</evidence>
<sequence>MIIREYRKEDLGEVMQLFYDTVHTVNRRDYTEEQVNAWAPEKWETGDWEQSFADHDSVVAEENGRLIGFGDIDETGYLDRLYVHRDFQRQGVGSGICGVLESRAKDKKLTVHASVTSVPFFESRGYRAVREQQVERDGVLLTNFVMERERPRRYEAIDKVGRAAVDTGLCRAIVLKGSIGRGDDDAYSDIDMYVVTAEGDFQAFLDKRLECLKSYGNIVFWEENQFSAPQLLAIYENGLHVDLYTVTAENMEHSDPVKVHYDPEGIFADYRWDRPEMSPAELAASFSSALYYMVEADTAYCRKNYAWTARILDSSVAESARLLRSLYDRQYAFLGLKKLNEIVPPERFRMVEEAYANLREGGFQRANECVMELLELFLNETEEAVKSFLNLGFYRWMQKNINNTLFRP</sequence>
<proteinExistence type="predicted"/>
<protein>
    <submittedName>
        <fullName evidence="2">L-amino acid N-acyltransferase YncA</fullName>
    </submittedName>
</protein>
<gene>
    <name evidence="2" type="ORF">EV209_0730</name>
</gene>
<reference evidence="2 3" key="1">
    <citation type="submission" date="2019-02" db="EMBL/GenBank/DDBJ databases">
        <title>Genomic Encyclopedia of Type Strains, Phase IV (KMG-IV): sequencing the most valuable type-strain genomes for metagenomic binning, comparative biology and taxonomic classification.</title>
        <authorList>
            <person name="Goeker M."/>
        </authorList>
    </citation>
    <scope>NUCLEOTIDE SEQUENCE [LARGE SCALE GENOMIC DNA]</scope>
    <source>
        <strain evidence="2 3">DSM 29486</strain>
    </source>
</reference>
<dbReference type="Gene3D" id="3.30.460.10">
    <property type="entry name" value="Beta Polymerase, domain 2"/>
    <property type="match status" value="1"/>
</dbReference>
<feature type="domain" description="N-acetyltransferase" evidence="1">
    <location>
        <begin position="1"/>
        <end position="151"/>
    </location>
</feature>
<dbReference type="SUPFAM" id="SSF81301">
    <property type="entry name" value="Nucleotidyltransferase"/>
    <property type="match status" value="1"/>
</dbReference>
<dbReference type="SUPFAM" id="SSF55729">
    <property type="entry name" value="Acyl-CoA N-acyltransferases (Nat)"/>
    <property type="match status" value="1"/>
</dbReference>
<dbReference type="PROSITE" id="PS51186">
    <property type="entry name" value="GNAT"/>
    <property type="match status" value="1"/>
</dbReference>
<keyword evidence="3" id="KW-1185">Reference proteome</keyword>
<organism evidence="2 3">
    <name type="scientific">Cuneatibacter caecimuris</name>
    <dbReference type="NCBI Taxonomy" id="1796618"/>
    <lineage>
        <taxon>Bacteria</taxon>
        <taxon>Bacillati</taxon>
        <taxon>Bacillota</taxon>
        <taxon>Clostridia</taxon>
        <taxon>Lachnospirales</taxon>
        <taxon>Lachnospiraceae</taxon>
        <taxon>Cuneatibacter</taxon>
    </lineage>
</organism>